<accession>A0A1D7XFA8</accession>
<name>A0A1D7XFA8_9CAUD</name>
<reference evidence="1" key="1">
    <citation type="submission" date="2017-02" db="EMBL/GenBank/DDBJ databases">
        <title>Complete genome sequence of two Escherichia coli phages, vB_EcoM_ ESCO5 and vB_EcoM_ESCO13, which are related to phAPEC8.</title>
        <authorList>
            <person name="Trotereau A."/>
            <person name="Gonnet M."/>
            <person name="Viardot A."/>
            <person name="Lalmanach A.-C."/>
            <person name="Guabiraba R."/>
            <person name="Chanteloup N."/>
            <person name="Schouler C."/>
        </authorList>
    </citation>
    <scope>NUCLEOTIDE SEQUENCE [LARGE SCALE GENOMIC DNA]</scope>
</reference>
<dbReference type="EMBL" id="KX552041">
    <property type="protein sequence ID" value="AOQ27231.1"/>
    <property type="molecule type" value="Genomic_DNA"/>
</dbReference>
<protein>
    <submittedName>
        <fullName evidence="1">Uncharacterized protein</fullName>
    </submittedName>
</protein>
<evidence type="ECO:0000313" key="2">
    <source>
        <dbReference type="Proteomes" id="UP000225358"/>
    </source>
</evidence>
<evidence type="ECO:0000313" key="1">
    <source>
        <dbReference type="EMBL" id="AOQ27231.1"/>
    </source>
</evidence>
<sequence length="133" mass="15344">MSNAFDNQVDGDHYTKMAMQPIELAYLVGGTPCFCKLAKYATRIKGERQINLDKAIHCIELERTLMQNNTYMVRENYPSMTNAAKHDQAMLLIDFFTKDPLIRVALKHMYNSSYVDAIEAIKQLKERISGEQY</sequence>
<proteinExistence type="predicted"/>
<keyword evidence="2" id="KW-1185">Reference proteome</keyword>
<dbReference type="Proteomes" id="UP000225358">
    <property type="component" value="Segment"/>
</dbReference>
<gene>
    <name evidence="1" type="ORF">ESCO13_00115</name>
</gene>
<organism evidence="1 2">
    <name type="scientific">Escherichia phage ESCO13</name>
    <dbReference type="NCBI Taxonomy" id="1881104"/>
    <lineage>
        <taxon>Viruses</taxon>
        <taxon>Duplodnaviria</taxon>
        <taxon>Heunggongvirae</taxon>
        <taxon>Uroviricota</taxon>
        <taxon>Caudoviricetes</taxon>
        <taxon>Stephanstirmvirinae</taxon>
        <taxon>Phapecoctavirus</taxon>
        <taxon>Phapecoctavirus ESCO13</taxon>
    </lineage>
</organism>